<dbReference type="PANTHER" id="PTHR43179">
    <property type="entry name" value="RHAMNOSYLTRANSFERASE WBBL"/>
    <property type="match status" value="1"/>
</dbReference>
<sequence length="308" mass="35182">MNSSFIIIVTYNGMPWIEKCLKSCGDYQVVVVDNASSDETVSFIKGKFPKVQILHQTKNLGFGQANNTGIVWALQQGAEHFFLLNQDAYLIDDCLQKLITFQKANPAYGIVSPIHITANQKKLDKNFSSYLTSQYNSDFYSDYVLKQPLKPVYPVPFVNAAAWLLSEEIINTVGGFDPLFFHYGEDDNYCQRVTYHNFKIGILPECFIIHDRVDREAAVIDLFSEAYYNQQERSCKVKYANINDPMGLNNLKGVIDGLKKRLLKLKLKGKFGKLAPLKKEMELYEKIEPQIKKSRDLNAKKGQTHLQI</sequence>
<proteinExistence type="predicted"/>
<gene>
    <name evidence="2" type="ORF">BXY75_2781</name>
</gene>
<dbReference type="PANTHER" id="PTHR43179:SF7">
    <property type="entry name" value="RHAMNOSYLTRANSFERASE WBBL"/>
    <property type="match status" value="1"/>
</dbReference>
<dbReference type="AlphaFoldDB" id="A0A3L9YB73"/>
<dbReference type="InterPro" id="IPR001173">
    <property type="entry name" value="Glyco_trans_2-like"/>
</dbReference>
<feature type="domain" description="Glycosyltransferase 2-like" evidence="1">
    <location>
        <begin position="6"/>
        <end position="127"/>
    </location>
</feature>
<dbReference type="Proteomes" id="UP000271339">
    <property type="component" value="Unassembled WGS sequence"/>
</dbReference>
<accession>A0A3L9YB73</accession>
<comment type="caution">
    <text evidence="2">The sequence shown here is derived from an EMBL/GenBank/DDBJ whole genome shotgun (WGS) entry which is preliminary data.</text>
</comment>
<evidence type="ECO:0000313" key="3">
    <source>
        <dbReference type="Proteomes" id="UP000271339"/>
    </source>
</evidence>
<keyword evidence="2" id="KW-0808">Transferase</keyword>
<dbReference type="InterPro" id="IPR029044">
    <property type="entry name" value="Nucleotide-diphossugar_trans"/>
</dbReference>
<name>A0A3L9YB73_9FLAO</name>
<protein>
    <submittedName>
        <fullName evidence="2">GT2 family glycosyltransferase</fullName>
    </submittedName>
</protein>
<organism evidence="2 3">
    <name type="scientific">Ulvibacter antarcticus</name>
    <dbReference type="NCBI Taxonomy" id="442714"/>
    <lineage>
        <taxon>Bacteria</taxon>
        <taxon>Pseudomonadati</taxon>
        <taxon>Bacteroidota</taxon>
        <taxon>Flavobacteriia</taxon>
        <taxon>Flavobacteriales</taxon>
        <taxon>Flavobacteriaceae</taxon>
        <taxon>Ulvibacter</taxon>
    </lineage>
</organism>
<dbReference type="CDD" id="cd04186">
    <property type="entry name" value="GT_2_like_c"/>
    <property type="match status" value="1"/>
</dbReference>
<dbReference type="SUPFAM" id="SSF53448">
    <property type="entry name" value="Nucleotide-diphospho-sugar transferases"/>
    <property type="match status" value="1"/>
</dbReference>
<keyword evidence="3" id="KW-1185">Reference proteome</keyword>
<reference evidence="2 3" key="1">
    <citation type="submission" date="2018-10" db="EMBL/GenBank/DDBJ databases">
        <title>Genomic Encyclopedia of Archaeal and Bacterial Type Strains, Phase II (KMG-II): from individual species to whole genera.</title>
        <authorList>
            <person name="Goeker M."/>
        </authorList>
    </citation>
    <scope>NUCLEOTIDE SEQUENCE [LARGE SCALE GENOMIC DNA]</scope>
    <source>
        <strain evidence="2 3">DSM 23424</strain>
    </source>
</reference>
<evidence type="ECO:0000259" key="1">
    <source>
        <dbReference type="Pfam" id="PF00535"/>
    </source>
</evidence>
<evidence type="ECO:0000313" key="2">
    <source>
        <dbReference type="EMBL" id="RMA57973.1"/>
    </source>
</evidence>
<dbReference type="GO" id="GO:0016740">
    <property type="term" value="F:transferase activity"/>
    <property type="evidence" value="ECO:0007669"/>
    <property type="project" value="UniProtKB-KW"/>
</dbReference>
<dbReference type="RefSeq" id="WP_245962975.1">
    <property type="nucleotide sequence ID" value="NZ_REFC01000014.1"/>
</dbReference>
<dbReference type="EMBL" id="REFC01000014">
    <property type="protein sequence ID" value="RMA57973.1"/>
    <property type="molecule type" value="Genomic_DNA"/>
</dbReference>
<dbReference type="Gene3D" id="3.90.550.10">
    <property type="entry name" value="Spore Coat Polysaccharide Biosynthesis Protein SpsA, Chain A"/>
    <property type="match status" value="1"/>
</dbReference>
<dbReference type="Pfam" id="PF00535">
    <property type="entry name" value="Glycos_transf_2"/>
    <property type="match status" value="1"/>
</dbReference>